<evidence type="ECO:0000256" key="2">
    <source>
        <dbReference type="ARBA" id="ARBA00022723"/>
    </source>
</evidence>
<dbReference type="RefSeq" id="WP_308435214.1">
    <property type="nucleotide sequence ID" value="NZ_BMVU01000030.1"/>
</dbReference>
<keyword evidence="3 6" id="KW-0378">Hydrolase</keyword>
<keyword evidence="1 6" id="KW-0645">Protease</keyword>
<evidence type="ECO:0000256" key="5">
    <source>
        <dbReference type="ARBA" id="ARBA00023049"/>
    </source>
</evidence>
<dbReference type="EMBL" id="BMVU01000030">
    <property type="protein sequence ID" value="GGX92360.1"/>
    <property type="molecule type" value="Genomic_DNA"/>
</dbReference>
<dbReference type="Proteomes" id="UP000619244">
    <property type="component" value="Unassembled WGS sequence"/>
</dbReference>
<organism evidence="8 9">
    <name type="scientific">Streptomyces minutiscleroticus</name>
    <dbReference type="NCBI Taxonomy" id="68238"/>
    <lineage>
        <taxon>Bacteria</taxon>
        <taxon>Bacillati</taxon>
        <taxon>Actinomycetota</taxon>
        <taxon>Actinomycetes</taxon>
        <taxon>Kitasatosporales</taxon>
        <taxon>Streptomycetaceae</taxon>
        <taxon>Streptomyces</taxon>
    </lineage>
</organism>
<dbReference type="GO" id="GO:0004222">
    <property type="term" value="F:metalloendopeptidase activity"/>
    <property type="evidence" value="ECO:0007669"/>
    <property type="project" value="InterPro"/>
</dbReference>
<evidence type="ECO:0000313" key="9">
    <source>
        <dbReference type="Proteomes" id="UP000619244"/>
    </source>
</evidence>
<dbReference type="Pfam" id="PF01435">
    <property type="entry name" value="Peptidase_M48"/>
    <property type="match status" value="1"/>
</dbReference>
<comment type="cofactor">
    <cofactor evidence="6">
        <name>Zn(2+)</name>
        <dbReference type="ChEBI" id="CHEBI:29105"/>
    </cofactor>
    <text evidence="6">Binds 1 zinc ion per subunit.</text>
</comment>
<name>A0A918NSI4_9ACTN</name>
<keyword evidence="9" id="KW-1185">Reference proteome</keyword>
<feature type="domain" description="Peptidase M48" evidence="7">
    <location>
        <begin position="1"/>
        <end position="72"/>
    </location>
</feature>
<keyword evidence="5 6" id="KW-0482">Metalloprotease</keyword>
<accession>A0A918NSI4</accession>
<sequence>MSRRAELRADEHAAGLGFAQHLMTVLRKDYEREESERATAAALGTPFAKEGVTARLLASHPDVCTRLHHLQGHLENRH</sequence>
<dbReference type="AlphaFoldDB" id="A0A918NSI4"/>
<proteinExistence type="inferred from homology"/>
<keyword evidence="2" id="KW-0479">Metal-binding</keyword>
<evidence type="ECO:0000259" key="7">
    <source>
        <dbReference type="Pfam" id="PF01435"/>
    </source>
</evidence>
<dbReference type="InterPro" id="IPR001915">
    <property type="entry name" value="Peptidase_M48"/>
</dbReference>
<gene>
    <name evidence="8" type="ORF">GCM10010358_52830</name>
</gene>
<evidence type="ECO:0000256" key="6">
    <source>
        <dbReference type="RuleBase" id="RU003983"/>
    </source>
</evidence>
<comment type="caution">
    <text evidence="8">The sequence shown here is derived from an EMBL/GenBank/DDBJ whole genome shotgun (WGS) entry which is preliminary data.</text>
</comment>
<protein>
    <recommendedName>
        <fullName evidence="7">Peptidase M48 domain-containing protein</fullName>
    </recommendedName>
</protein>
<evidence type="ECO:0000256" key="3">
    <source>
        <dbReference type="ARBA" id="ARBA00022801"/>
    </source>
</evidence>
<reference evidence="8" key="1">
    <citation type="journal article" date="2014" name="Int. J. Syst. Evol. Microbiol.">
        <title>Complete genome sequence of Corynebacterium casei LMG S-19264T (=DSM 44701T), isolated from a smear-ripened cheese.</title>
        <authorList>
            <consortium name="US DOE Joint Genome Institute (JGI-PGF)"/>
            <person name="Walter F."/>
            <person name="Albersmeier A."/>
            <person name="Kalinowski J."/>
            <person name="Ruckert C."/>
        </authorList>
    </citation>
    <scope>NUCLEOTIDE SEQUENCE</scope>
    <source>
        <strain evidence="8">JCM 4790</strain>
    </source>
</reference>
<dbReference type="GO" id="GO:0046872">
    <property type="term" value="F:metal ion binding"/>
    <property type="evidence" value="ECO:0007669"/>
    <property type="project" value="UniProtKB-KW"/>
</dbReference>
<evidence type="ECO:0000256" key="1">
    <source>
        <dbReference type="ARBA" id="ARBA00022670"/>
    </source>
</evidence>
<comment type="similarity">
    <text evidence="6">Belongs to the peptidase M48 family.</text>
</comment>
<dbReference type="GO" id="GO:0006508">
    <property type="term" value="P:proteolysis"/>
    <property type="evidence" value="ECO:0007669"/>
    <property type="project" value="UniProtKB-KW"/>
</dbReference>
<reference evidence="8" key="2">
    <citation type="submission" date="2020-09" db="EMBL/GenBank/DDBJ databases">
        <authorList>
            <person name="Sun Q."/>
            <person name="Ohkuma M."/>
        </authorList>
    </citation>
    <scope>NUCLEOTIDE SEQUENCE</scope>
    <source>
        <strain evidence="8">JCM 4790</strain>
    </source>
</reference>
<evidence type="ECO:0000313" key="8">
    <source>
        <dbReference type="EMBL" id="GGX92360.1"/>
    </source>
</evidence>
<keyword evidence="4 6" id="KW-0862">Zinc</keyword>
<evidence type="ECO:0000256" key="4">
    <source>
        <dbReference type="ARBA" id="ARBA00022833"/>
    </source>
</evidence>